<name>A0A5S4G6T8_9ACTN</name>
<evidence type="ECO:0000313" key="1">
    <source>
        <dbReference type="EMBL" id="TMR28204.1"/>
    </source>
</evidence>
<gene>
    <name evidence="1" type="ORF">ETD85_36615</name>
</gene>
<comment type="caution">
    <text evidence="1">The sequence shown here is derived from an EMBL/GenBank/DDBJ whole genome shotgun (WGS) entry which is preliminary data.</text>
</comment>
<dbReference type="Proteomes" id="UP000306628">
    <property type="component" value="Unassembled WGS sequence"/>
</dbReference>
<dbReference type="OrthoDB" id="3542310at2"/>
<sequence length="89" mass="8985">MPVCAPETPVCGGLADGQYVFTVKPPPATLTANATINGAAATGSLTVFTEPGLLQGTYQPSTVLVSGDVFCLTFYADGLPPGPYCDTAS</sequence>
<protein>
    <submittedName>
        <fullName evidence="1">Uncharacterized protein</fullName>
    </submittedName>
</protein>
<organism evidence="1 2">
    <name type="scientific">Nonomuraea zeae</name>
    <dbReference type="NCBI Taxonomy" id="1642303"/>
    <lineage>
        <taxon>Bacteria</taxon>
        <taxon>Bacillati</taxon>
        <taxon>Actinomycetota</taxon>
        <taxon>Actinomycetes</taxon>
        <taxon>Streptosporangiales</taxon>
        <taxon>Streptosporangiaceae</taxon>
        <taxon>Nonomuraea</taxon>
    </lineage>
</organism>
<proteinExistence type="predicted"/>
<reference evidence="1 2" key="1">
    <citation type="submission" date="2019-05" db="EMBL/GenBank/DDBJ databases">
        <title>Draft genome sequence of Nonomuraea zeae DSM 100528.</title>
        <authorList>
            <person name="Saricaoglu S."/>
            <person name="Isik K."/>
        </authorList>
    </citation>
    <scope>NUCLEOTIDE SEQUENCE [LARGE SCALE GENOMIC DNA]</scope>
    <source>
        <strain evidence="1 2">DSM 100528</strain>
    </source>
</reference>
<dbReference type="RefSeq" id="WP_138694405.1">
    <property type="nucleotide sequence ID" value="NZ_JBHSAZ010000033.1"/>
</dbReference>
<dbReference type="AlphaFoldDB" id="A0A5S4G6T8"/>
<keyword evidence="2" id="KW-1185">Reference proteome</keyword>
<accession>A0A5S4G6T8</accession>
<evidence type="ECO:0000313" key="2">
    <source>
        <dbReference type="Proteomes" id="UP000306628"/>
    </source>
</evidence>
<dbReference type="EMBL" id="VCKX01000148">
    <property type="protein sequence ID" value="TMR28204.1"/>
    <property type="molecule type" value="Genomic_DNA"/>
</dbReference>